<keyword evidence="2" id="KW-1185">Reference proteome</keyword>
<dbReference type="AlphaFoldDB" id="A0A2G9RN59"/>
<reference evidence="2" key="1">
    <citation type="journal article" date="2017" name="Nat. Commun.">
        <title>The North American bullfrog draft genome provides insight into hormonal regulation of long noncoding RNA.</title>
        <authorList>
            <person name="Hammond S.A."/>
            <person name="Warren R.L."/>
            <person name="Vandervalk B.P."/>
            <person name="Kucuk E."/>
            <person name="Khan H."/>
            <person name="Gibb E.A."/>
            <person name="Pandoh P."/>
            <person name="Kirk H."/>
            <person name="Zhao Y."/>
            <person name="Jones M."/>
            <person name="Mungall A.J."/>
            <person name="Coope R."/>
            <person name="Pleasance S."/>
            <person name="Moore R.A."/>
            <person name="Holt R.A."/>
            <person name="Round J.M."/>
            <person name="Ohora S."/>
            <person name="Walle B.V."/>
            <person name="Veldhoen N."/>
            <person name="Helbing C.C."/>
            <person name="Birol I."/>
        </authorList>
    </citation>
    <scope>NUCLEOTIDE SEQUENCE [LARGE SCALE GENOMIC DNA]</scope>
</reference>
<gene>
    <name evidence="1" type="ORF">AB205_0002350</name>
</gene>
<name>A0A2G9RN59_AQUCT</name>
<dbReference type="OrthoDB" id="1850764at2759"/>
<evidence type="ECO:0000313" key="1">
    <source>
        <dbReference type="EMBL" id="PIO29356.1"/>
    </source>
</evidence>
<proteinExistence type="predicted"/>
<dbReference type="Proteomes" id="UP000228934">
    <property type="component" value="Unassembled WGS sequence"/>
</dbReference>
<sequence length="164" mass="18620">MCCQHTTMQQKSYLTLSAVHSNNKHVKLTCSVQWFCIEQPRSSSSQVPLWHSWPLPPAECPHSKQLAMGASEPRCCSVCPFRHRAVALPRPLSLLIGSLTLIDVDSRGSQWHLLLSQPMRRERVPDSRGSLCTSLDRDGAHFKKSDIVLFDFPLFKTFKKQVFS</sequence>
<dbReference type="EMBL" id="KV934864">
    <property type="protein sequence ID" value="PIO29356.1"/>
    <property type="molecule type" value="Genomic_DNA"/>
</dbReference>
<organism evidence="1 2">
    <name type="scientific">Aquarana catesbeiana</name>
    <name type="common">American bullfrog</name>
    <name type="synonym">Rana catesbeiana</name>
    <dbReference type="NCBI Taxonomy" id="8400"/>
    <lineage>
        <taxon>Eukaryota</taxon>
        <taxon>Metazoa</taxon>
        <taxon>Chordata</taxon>
        <taxon>Craniata</taxon>
        <taxon>Vertebrata</taxon>
        <taxon>Euteleostomi</taxon>
        <taxon>Amphibia</taxon>
        <taxon>Batrachia</taxon>
        <taxon>Anura</taxon>
        <taxon>Neobatrachia</taxon>
        <taxon>Ranoidea</taxon>
        <taxon>Ranidae</taxon>
        <taxon>Aquarana</taxon>
    </lineage>
</organism>
<protein>
    <submittedName>
        <fullName evidence="1">Uncharacterized protein</fullName>
    </submittedName>
</protein>
<accession>A0A2G9RN59</accession>
<evidence type="ECO:0000313" key="2">
    <source>
        <dbReference type="Proteomes" id="UP000228934"/>
    </source>
</evidence>